<evidence type="ECO:0000256" key="3">
    <source>
        <dbReference type="ARBA" id="ARBA00022553"/>
    </source>
</evidence>
<evidence type="ECO:0000259" key="7">
    <source>
        <dbReference type="PROSITE" id="PS50113"/>
    </source>
</evidence>
<accession>A0ABS1BN74</accession>
<dbReference type="CDD" id="cd00130">
    <property type="entry name" value="PAS"/>
    <property type="match status" value="2"/>
</dbReference>
<dbReference type="SMART" id="SM00091">
    <property type="entry name" value="PAS"/>
    <property type="match status" value="2"/>
</dbReference>
<keyword evidence="5" id="KW-0418">Kinase</keyword>
<keyword evidence="3" id="KW-0597">Phosphoprotein</keyword>
<feature type="domain" description="PAC" evidence="7">
    <location>
        <begin position="336"/>
        <end position="387"/>
    </location>
</feature>
<dbReference type="InterPro" id="IPR001610">
    <property type="entry name" value="PAC"/>
</dbReference>
<evidence type="ECO:0000259" key="6">
    <source>
        <dbReference type="PROSITE" id="PS50112"/>
    </source>
</evidence>
<proteinExistence type="predicted"/>
<dbReference type="EC" id="2.7.13.3" evidence="2"/>
<dbReference type="RefSeq" id="WP_200587930.1">
    <property type="nucleotide sequence ID" value="NZ_JAEHFY010000028.1"/>
</dbReference>
<dbReference type="InterPro" id="IPR013656">
    <property type="entry name" value="PAS_4"/>
</dbReference>
<dbReference type="EMBL" id="JAEHFY010000028">
    <property type="protein sequence ID" value="MBK0384343.1"/>
    <property type="molecule type" value="Genomic_DNA"/>
</dbReference>
<evidence type="ECO:0000313" key="9">
    <source>
        <dbReference type="Proteomes" id="UP000660024"/>
    </source>
</evidence>
<dbReference type="SMART" id="SM00086">
    <property type="entry name" value="PAC"/>
    <property type="match status" value="3"/>
</dbReference>
<dbReference type="PANTHER" id="PTHR43304:SF1">
    <property type="entry name" value="PAC DOMAIN-CONTAINING PROTEIN"/>
    <property type="match status" value="1"/>
</dbReference>
<evidence type="ECO:0000256" key="1">
    <source>
        <dbReference type="ARBA" id="ARBA00000085"/>
    </source>
</evidence>
<dbReference type="PROSITE" id="PS50112">
    <property type="entry name" value="PAS"/>
    <property type="match status" value="2"/>
</dbReference>
<keyword evidence="9" id="KW-1185">Reference proteome</keyword>
<organism evidence="8 9">
    <name type="scientific">Pedobacter segetis</name>
    <dbReference type="NCBI Taxonomy" id="2793069"/>
    <lineage>
        <taxon>Bacteria</taxon>
        <taxon>Pseudomonadati</taxon>
        <taxon>Bacteroidota</taxon>
        <taxon>Sphingobacteriia</taxon>
        <taxon>Sphingobacteriales</taxon>
        <taxon>Sphingobacteriaceae</taxon>
        <taxon>Pedobacter</taxon>
    </lineage>
</organism>
<dbReference type="Pfam" id="PF08447">
    <property type="entry name" value="PAS_3"/>
    <property type="match status" value="1"/>
</dbReference>
<evidence type="ECO:0000256" key="5">
    <source>
        <dbReference type="ARBA" id="ARBA00022777"/>
    </source>
</evidence>
<dbReference type="InterPro" id="IPR000014">
    <property type="entry name" value="PAS"/>
</dbReference>
<dbReference type="Pfam" id="PF13426">
    <property type="entry name" value="PAS_9"/>
    <property type="match status" value="1"/>
</dbReference>
<evidence type="ECO:0000256" key="2">
    <source>
        <dbReference type="ARBA" id="ARBA00012438"/>
    </source>
</evidence>
<dbReference type="InterPro" id="IPR052162">
    <property type="entry name" value="Sensor_kinase/Photoreceptor"/>
</dbReference>
<keyword evidence="4" id="KW-0808">Transferase</keyword>
<name>A0ABS1BN74_9SPHI</name>
<dbReference type="SUPFAM" id="SSF55785">
    <property type="entry name" value="PYP-like sensor domain (PAS domain)"/>
    <property type="match status" value="3"/>
</dbReference>
<dbReference type="InterPro" id="IPR035965">
    <property type="entry name" value="PAS-like_dom_sf"/>
</dbReference>
<dbReference type="PROSITE" id="PS50113">
    <property type="entry name" value="PAC"/>
    <property type="match status" value="1"/>
</dbReference>
<feature type="domain" description="PAS" evidence="6">
    <location>
        <begin position="19"/>
        <end position="71"/>
    </location>
</feature>
<protein>
    <recommendedName>
        <fullName evidence="2">histidine kinase</fullName>
        <ecNumber evidence="2">2.7.13.3</ecNumber>
    </recommendedName>
</protein>
<gene>
    <name evidence="8" type="ORF">I5M32_15355</name>
</gene>
<evidence type="ECO:0000313" key="8">
    <source>
        <dbReference type="EMBL" id="MBK0384343.1"/>
    </source>
</evidence>
<dbReference type="NCBIfam" id="TIGR00229">
    <property type="entry name" value="sensory_box"/>
    <property type="match status" value="2"/>
</dbReference>
<dbReference type="Proteomes" id="UP000660024">
    <property type="component" value="Unassembled WGS sequence"/>
</dbReference>
<dbReference type="PANTHER" id="PTHR43304">
    <property type="entry name" value="PHYTOCHROME-LIKE PROTEIN CPH1"/>
    <property type="match status" value="1"/>
</dbReference>
<dbReference type="InterPro" id="IPR000700">
    <property type="entry name" value="PAS-assoc_C"/>
</dbReference>
<comment type="caution">
    <text evidence="8">The sequence shown here is derived from an EMBL/GenBank/DDBJ whole genome shotgun (WGS) entry which is preliminary data.</text>
</comment>
<feature type="domain" description="PAS" evidence="6">
    <location>
        <begin position="135"/>
        <end position="205"/>
    </location>
</feature>
<evidence type="ECO:0000256" key="4">
    <source>
        <dbReference type="ARBA" id="ARBA00022679"/>
    </source>
</evidence>
<dbReference type="Pfam" id="PF08448">
    <property type="entry name" value="PAS_4"/>
    <property type="match status" value="1"/>
</dbReference>
<sequence length="453" mass="52819">MQAECSYLEKSNILFYVKLDLEGNYKYLSPNFCDHFGYKYEDYIGVHSFETICEEDHQLCLDIIQKCLKNPEKAFAVKLRKPAKDDKIFFTQWEFTLELDEDKKPMEYSCIGFDITKKVNRRSEIAQLNLQLEGSKQQYQALFDTSSLAIILHDLDGKLILANDTFCKLLKIEHQNFTDYNLYQFIENKNWKATKELLTALEKEGKNTAFEFELIDAEKNLIPVYINKLIFKDWTGKPLVWGVITDITERKKHINLLETQKELLEKSANIAKLGGWELNLKTLEATWTKEVYEIHDLPYNSIGLFNLDNSLNYFLPNDRQLIKDAIDLTIKEGKPYHLELKFISAKKVNKWVIISGEAMYHNDKIVGIKGIIQDITERKSFEETIISQNELLTEIYYSQSHLMRLPLANILGLVSLLEIETDKDEIEIIKRKLKLSATQLDEVIKELAIKKNS</sequence>
<reference evidence="8 9" key="1">
    <citation type="submission" date="2020-12" db="EMBL/GenBank/DDBJ databases">
        <title>Bacterial novel species Pedobacter sp. SD-b isolated from soil.</title>
        <authorList>
            <person name="Jung H.-Y."/>
        </authorList>
    </citation>
    <scope>NUCLEOTIDE SEQUENCE [LARGE SCALE GENOMIC DNA]</scope>
    <source>
        <strain evidence="8 9">SD-b</strain>
    </source>
</reference>
<dbReference type="InterPro" id="IPR013655">
    <property type="entry name" value="PAS_fold_3"/>
</dbReference>
<comment type="catalytic activity">
    <reaction evidence="1">
        <text>ATP + protein L-histidine = ADP + protein N-phospho-L-histidine.</text>
        <dbReference type="EC" id="2.7.13.3"/>
    </reaction>
</comment>
<dbReference type="Gene3D" id="3.30.450.20">
    <property type="entry name" value="PAS domain"/>
    <property type="match status" value="3"/>
</dbReference>